<proteinExistence type="predicted"/>
<sequence length="124" mass="14502">MKGYRLDTRINKSAYLDFKKQMLPQKFEIPLESKKPLGIQFLQANLDEENQKNNIFNATQSPQLKKYLIQSYITEFPLLSSLNKIELYLNRQKNELKGQSKAEEMKSQKNHSQSTEVYSVNKVA</sequence>
<evidence type="ECO:0000313" key="2">
    <source>
        <dbReference type="EMBL" id="CAD8212391.1"/>
    </source>
</evidence>
<evidence type="ECO:0000313" key="3">
    <source>
        <dbReference type="Proteomes" id="UP000683925"/>
    </source>
</evidence>
<accession>A0A8S1YFJ6</accession>
<protein>
    <submittedName>
        <fullName evidence="2">Uncharacterized protein</fullName>
    </submittedName>
</protein>
<feature type="region of interest" description="Disordered" evidence="1">
    <location>
        <begin position="99"/>
        <end position="124"/>
    </location>
</feature>
<name>A0A8S1YFJ6_PAROT</name>
<reference evidence="2" key="1">
    <citation type="submission" date="2021-01" db="EMBL/GenBank/DDBJ databases">
        <authorList>
            <consortium name="Genoscope - CEA"/>
            <person name="William W."/>
        </authorList>
    </citation>
    <scope>NUCLEOTIDE SEQUENCE</scope>
</reference>
<dbReference type="Proteomes" id="UP000683925">
    <property type="component" value="Unassembled WGS sequence"/>
</dbReference>
<comment type="caution">
    <text evidence="2">The sequence shown here is derived from an EMBL/GenBank/DDBJ whole genome shotgun (WGS) entry which is preliminary data.</text>
</comment>
<gene>
    <name evidence="2" type="ORF">POCTA_138.1.T1570133</name>
</gene>
<dbReference type="EMBL" id="CAJJDP010000159">
    <property type="protein sequence ID" value="CAD8212391.1"/>
    <property type="molecule type" value="Genomic_DNA"/>
</dbReference>
<dbReference type="OMA" id="GYRLDTR"/>
<organism evidence="2 3">
    <name type="scientific">Paramecium octaurelia</name>
    <dbReference type="NCBI Taxonomy" id="43137"/>
    <lineage>
        <taxon>Eukaryota</taxon>
        <taxon>Sar</taxon>
        <taxon>Alveolata</taxon>
        <taxon>Ciliophora</taxon>
        <taxon>Intramacronucleata</taxon>
        <taxon>Oligohymenophorea</taxon>
        <taxon>Peniculida</taxon>
        <taxon>Parameciidae</taxon>
        <taxon>Paramecium</taxon>
    </lineage>
</organism>
<dbReference type="OrthoDB" id="291888at2759"/>
<evidence type="ECO:0000256" key="1">
    <source>
        <dbReference type="SAM" id="MobiDB-lite"/>
    </source>
</evidence>
<keyword evidence="3" id="KW-1185">Reference proteome</keyword>
<dbReference type="AlphaFoldDB" id="A0A8S1YFJ6"/>